<evidence type="ECO:0000259" key="1">
    <source>
        <dbReference type="Pfam" id="PF03478"/>
    </source>
</evidence>
<comment type="caution">
    <text evidence="2">The sequence shown here is derived from an EMBL/GenBank/DDBJ whole genome shotgun (WGS) entry which is preliminary data.</text>
</comment>
<dbReference type="PANTHER" id="PTHR44259:SF107">
    <property type="entry name" value="F-BOX PROTEIN SKIP23-LIKE"/>
    <property type="match status" value="1"/>
</dbReference>
<dbReference type="PANTHER" id="PTHR44259">
    <property type="entry name" value="OS07G0183000 PROTEIN-RELATED"/>
    <property type="match status" value="1"/>
</dbReference>
<dbReference type="EMBL" id="BTGU01000018">
    <property type="protein sequence ID" value="GMN44535.1"/>
    <property type="molecule type" value="Genomic_DNA"/>
</dbReference>
<accession>A0AA88A3Z9</accession>
<dbReference type="Proteomes" id="UP001187192">
    <property type="component" value="Unassembled WGS sequence"/>
</dbReference>
<keyword evidence="3" id="KW-1185">Reference proteome</keyword>
<organism evidence="2 3">
    <name type="scientific">Ficus carica</name>
    <name type="common">Common fig</name>
    <dbReference type="NCBI Taxonomy" id="3494"/>
    <lineage>
        <taxon>Eukaryota</taxon>
        <taxon>Viridiplantae</taxon>
        <taxon>Streptophyta</taxon>
        <taxon>Embryophyta</taxon>
        <taxon>Tracheophyta</taxon>
        <taxon>Spermatophyta</taxon>
        <taxon>Magnoliopsida</taxon>
        <taxon>eudicotyledons</taxon>
        <taxon>Gunneridae</taxon>
        <taxon>Pentapetalae</taxon>
        <taxon>rosids</taxon>
        <taxon>fabids</taxon>
        <taxon>Rosales</taxon>
        <taxon>Moraceae</taxon>
        <taxon>Ficeae</taxon>
        <taxon>Ficus</taxon>
    </lineage>
</organism>
<reference evidence="2" key="1">
    <citation type="submission" date="2023-07" db="EMBL/GenBank/DDBJ databases">
        <title>draft genome sequence of fig (Ficus carica).</title>
        <authorList>
            <person name="Takahashi T."/>
            <person name="Nishimura K."/>
        </authorList>
    </citation>
    <scope>NUCLEOTIDE SEQUENCE</scope>
</reference>
<dbReference type="AlphaFoldDB" id="A0AA88A3Z9"/>
<gene>
    <name evidence="2" type="ORF">TIFTF001_013725</name>
</gene>
<sequence>MLFVPSEEHFRHRIYNVLTNTFSDSKLVVPFKLRFCGSSLGWLVAVQSDFVVTLYKPFSMVEGGGDVDTNATIHLPPLFPPDHAESYEYYVFKAIITADPITNPDQCVIVVIFSEFCKMAYFRLTKDVTWTGIEHVGWPIDEVLYCYDQFYALNCQGDLVSFRIGEQYIRDVKVVARKPAITIVGKSYLVKSCGETFLNVIRFMEWSFVSDMNDNISEEDDMVLERATPEVVVYELDFEKGEWIEIESIGDLALFLGDNSSLCVAASDFPGCKPNCIYFTHDEDSLRSGHLRPSDFGIFHLDSQMMEYNLGIDETNLEGMFRLPIWIVPTLNE</sequence>
<name>A0AA88A3Z9_FICCA</name>
<evidence type="ECO:0000313" key="3">
    <source>
        <dbReference type="Proteomes" id="UP001187192"/>
    </source>
</evidence>
<evidence type="ECO:0000313" key="2">
    <source>
        <dbReference type="EMBL" id="GMN44535.1"/>
    </source>
</evidence>
<dbReference type="Pfam" id="PF03478">
    <property type="entry name" value="Beta-prop_KIB1-4"/>
    <property type="match status" value="1"/>
</dbReference>
<dbReference type="InterPro" id="IPR050942">
    <property type="entry name" value="F-box_BR-signaling"/>
</dbReference>
<dbReference type="InterPro" id="IPR005174">
    <property type="entry name" value="KIB1-4_b-propeller"/>
</dbReference>
<proteinExistence type="predicted"/>
<protein>
    <recommendedName>
        <fullName evidence="1">KIB1-4 beta-propeller domain-containing protein</fullName>
    </recommendedName>
</protein>
<feature type="domain" description="KIB1-4 beta-propeller" evidence="1">
    <location>
        <begin position="32"/>
        <end position="299"/>
    </location>
</feature>